<reference evidence="7 8" key="1">
    <citation type="submission" date="2014-08" db="EMBL/GenBank/DDBJ databases">
        <title>Comparative genomics of the Paenibacillus odorifer group.</title>
        <authorList>
            <person name="den Bakker H.C."/>
            <person name="Tsai Y.-C."/>
            <person name="Martin N."/>
            <person name="Korlach J."/>
            <person name="Wiedmann M."/>
        </authorList>
    </citation>
    <scope>NUCLEOTIDE SEQUENCE [LARGE SCALE GENOMIC DNA]</scope>
    <source>
        <strain evidence="7 8">DSM 14472</strain>
    </source>
</reference>
<dbReference type="InterPro" id="IPR038765">
    <property type="entry name" value="Papain-like_cys_pep_sf"/>
</dbReference>
<dbReference type="InterPro" id="IPR036582">
    <property type="entry name" value="Mao_N_sf"/>
</dbReference>
<sequence>MIPIHSRRLMLGALSAILLTASGCSDGKNVQTRAVAPKSTLKTKTYIESLPVYDSSGKTWLPLEPAANSLGYRVVEEPGGGGYVKIGYSDVLYKVRSGSPHAYSWGEPCVLPDAPDLKNGKIYMTAAALSKLFHSRVSVTPSTGEVFISTPKDQENTNRSVPESGTGSGQAGTSGGTGLIESNGADRDAGAARDNRSVQLKSDGSMMRIQNLSLSDAASLVSYAKQFLGVPYEFGAAPYEESKTFDCSSFTRHVFKKFGKDLPRLAKDQDNLGTKVTRQQLQPGDLIFFTVPGRFEKDTIPGHVGIYIGDGKFIHTWGNPGVQISELDSGYWNGVILGMRRIF</sequence>
<evidence type="ECO:0000256" key="2">
    <source>
        <dbReference type="ARBA" id="ARBA00022670"/>
    </source>
</evidence>
<dbReference type="KEGG" id="pste:PSTEL_12500"/>
<dbReference type="InterPro" id="IPR012854">
    <property type="entry name" value="Cu_amine_oxidase-like_N"/>
</dbReference>
<dbReference type="PANTHER" id="PTHR47053">
    <property type="entry name" value="MUREIN DD-ENDOPEPTIDASE MEPH-RELATED"/>
    <property type="match status" value="1"/>
</dbReference>
<dbReference type="PROSITE" id="PS51935">
    <property type="entry name" value="NLPC_P60"/>
    <property type="match status" value="1"/>
</dbReference>
<feature type="region of interest" description="Disordered" evidence="5">
    <location>
        <begin position="144"/>
        <end position="199"/>
    </location>
</feature>
<dbReference type="Gene3D" id="3.90.1720.10">
    <property type="entry name" value="endopeptidase domain like (from Nostoc punctiforme)"/>
    <property type="match status" value="1"/>
</dbReference>
<dbReference type="RefSeq" id="WP_038695575.1">
    <property type="nucleotide sequence ID" value="NZ_CP009286.1"/>
</dbReference>
<dbReference type="PANTHER" id="PTHR47053:SF1">
    <property type="entry name" value="MUREIN DD-ENDOPEPTIDASE MEPH-RELATED"/>
    <property type="match status" value="1"/>
</dbReference>
<keyword evidence="2" id="KW-0645">Protease</keyword>
<evidence type="ECO:0000256" key="5">
    <source>
        <dbReference type="SAM" id="MobiDB-lite"/>
    </source>
</evidence>
<evidence type="ECO:0000313" key="7">
    <source>
        <dbReference type="EMBL" id="AIQ63786.1"/>
    </source>
</evidence>
<dbReference type="HOGENOM" id="CLU_890940_0_0_9"/>
<dbReference type="AlphaFoldDB" id="A0A089LQF9"/>
<dbReference type="Proteomes" id="UP000029507">
    <property type="component" value="Chromosome"/>
</dbReference>
<dbReference type="EMBL" id="CP009286">
    <property type="protein sequence ID" value="AIQ63786.1"/>
    <property type="molecule type" value="Genomic_DNA"/>
</dbReference>
<evidence type="ECO:0000256" key="1">
    <source>
        <dbReference type="ARBA" id="ARBA00007074"/>
    </source>
</evidence>
<dbReference type="InterPro" id="IPR000064">
    <property type="entry name" value="NLP_P60_dom"/>
</dbReference>
<dbReference type="SUPFAM" id="SSF55383">
    <property type="entry name" value="Copper amine oxidase, domain N"/>
    <property type="match status" value="1"/>
</dbReference>
<dbReference type="STRING" id="169760.PSTEL_12500"/>
<keyword evidence="3" id="KW-0378">Hydrolase</keyword>
<dbReference type="Pfam" id="PF07833">
    <property type="entry name" value="Cu_amine_oxidN1"/>
    <property type="match status" value="1"/>
</dbReference>
<evidence type="ECO:0000256" key="3">
    <source>
        <dbReference type="ARBA" id="ARBA00022801"/>
    </source>
</evidence>
<proteinExistence type="inferred from homology"/>
<dbReference type="GO" id="GO:0006508">
    <property type="term" value="P:proteolysis"/>
    <property type="evidence" value="ECO:0007669"/>
    <property type="project" value="UniProtKB-KW"/>
</dbReference>
<keyword evidence="8" id="KW-1185">Reference proteome</keyword>
<accession>A0A089LQF9</accession>
<feature type="domain" description="NlpC/P60" evidence="6">
    <location>
        <begin position="214"/>
        <end position="343"/>
    </location>
</feature>
<dbReference type="InterPro" id="IPR051202">
    <property type="entry name" value="Peptidase_C40"/>
</dbReference>
<protein>
    <recommendedName>
        <fullName evidence="6">NlpC/P60 domain-containing protein</fullName>
    </recommendedName>
</protein>
<dbReference type="SUPFAM" id="SSF54001">
    <property type="entry name" value="Cysteine proteinases"/>
    <property type="match status" value="1"/>
</dbReference>
<evidence type="ECO:0000313" key="8">
    <source>
        <dbReference type="Proteomes" id="UP000029507"/>
    </source>
</evidence>
<comment type="similarity">
    <text evidence="1">Belongs to the peptidase C40 family.</text>
</comment>
<dbReference type="OrthoDB" id="9813118at2"/>
<dbReference type="Pfam" id="PF00877">
    <property type="entry name" value="NLPC_P60"/>
    <property type="match status" value="1"/>
</dbReference>
<feature type="compositionally biased region" description="Gly residues" evidence="5">
    <location>
        <begin position="166"/>
        <end position="178"/>
    </location>
</feature>
<dbReference type="PROSITE" id="PS51257">
    <property type="entry name" value="PROKAR_LIPOPROTEIN"/>
    <property type="match status" value="1"/>
</dbReference>
<organism evidence="7 8">
    <name type="scientific">Paenibacillus stellifer</name>
    <dbReference type="NCBI Taxonomy" id="169760"/>
    <lineage>
        <taxon>Bacteria</taxon>
        <taxon>Bacillati</taxon>
        <taxon>Bacillota</taxon>
        <taxon>Bacilli</taxon>
        <taxon>Bacillales</taxon>
        <taxon>Paenibacillaceae</taxon>
        <taxon>Paenibacillus</taxon>
    </lineage>
</organism>
<feature type="compositionally biased region" description="Basic and acidic residues" evidence="5">
    <location>
        <begin position="184"/>
        <end position="196"/>
    </location>
</feature>
<evidence type="ECO:0000259" key="6">
    <source>
        <dbReference type="PROSITE" id="PS51935"/>
    </source>
</evidence>
<name>A0A089LQF9_9BACL</name>
<dbReference type="GO" id="GO:0008234">
    <property type="term" value="F:cysteine-type peptidase activity"/>
    <property type="evidence" value="ECO:0007669"/>
    <property type="project" value="UniProtKB-KW"/>
</dbReference>
<gene>
    <name evidence="7" type="ORF">PSTEL_12500</name>
</gene>
<keyword evidence="4" id="KW-0788">Thiol protease</keyword>
<evidence type="ECO:0000256" key="4">
    <source>
        <dbReference type="ARBA" id="ARBA00022807"/>
    </source>
</evidence>